<keyword evidence="3" id="KW-1185">Reference proteome</keyword>
<proteinExistence type="predicted"/>
<dbReference type="EMBL" id="KN880443">
    <property type="protein sequence ID" value="KIY72520.1"/>
    <property type="molecule type" value="Genomic_DNA"/>
</dbReference>
<organism evidence="2 3">
    <name type="scientific">Cylindrobasidium torrendii FP15055 ss-10</name>
    <dbReference type="NCBI Taxonomy" id="1314674"/>
    <lineage>
        <taxon>Eukaryota</taxon>
        <taxon>Fungi</taxon>
        <taxon>Dikarya</taxon>
        <taxon>Basidiomycota</taxon>
        <taxon>Agaricomycotina</taxon>
        <taxon>Agaricomycetes</taxon>
        <taxon>Agaricomycetidae</taxon>
        <taxon>Agaricales</taxon>
        <taxon>Marasmiineae</taxon>
        <taxon>Physalacriaceae</taxon>
        <taxon>Cylindrobasidium</taxon>
    </lineage>
</organism>
<gene>
    <name evidence="2" type="ORF">CYLTODRAFT_38517</name>
</gene>
<protein>
    <submittedName>
        <fullName evidence="2">Uncharacterized protein</fullName>
    </submittedName>
</protein>
<accession>A0A0D7BQK4</accession>
<reference evidence="2 3" key="1">
    <citation type="journal article" date="2015" name="Fungal Genet. Biol.">
        <title>Evolution of novel wood decay mechanisms in Agaricales revealed by the genome sequences of Fistulina hepatica and Cylindrobasidium torrendii.</title>
        <authorList>
            <person name="Floudas D."/>
            <person name="Held B.W."/>
            <person name="Riley R."/>
            <person name="Nagy L.G."/>
            <person name="Koehler G."/>
            <person name="Ransdell A.S."/>
            <person name="Younus H."/>
            <person name="Chow J."/>
            <person name="Chiniquy J."/>
            <person name="Lipzen A."/>
            <person name="Tritt A."/>
            <person name="Sun H."/>
            <person name="Haridas S."/>
            <person name="LaButti K."/>
            <person name="Ohm R.A."/>
            <person name="Kues U."/>
            <person name="Blanchette R.A."/>
            <person name="Grigoriev I.V."/>
            <person name="Minto R.E."/>
            <person name="Hibbett D.S."/>
        </authorList>
    </citation>
    <scope>NUCLEOTIDE SEQUENCE [LARGE SCALE GENOMIC DNA]</scope>
    <source>
        <strain evidence="2 3">FP15055 ss-10</strain>
    </source>
</reference>
<sequence length="175" mass="18512">MLRNKSTSGATTKTLHSRQEVANKCTFSYFSLGHQIRHSPSYVPSPNHIKGQTFNFQSSEPSPFPASHLQPAPRTSILSPLQARLSNMFSIAKFIPLALALAAVGAPLSSSVVPTGAPSGLPTGSGFPQPSGSAVPTGTDGPGFPGGMRVSRSILDQWSSSRLDRTERLVPIWSA</sequence>
<name>A0A0D7BQK4_9AGAR</name>
<feature type="region of interest" description="Disordered" evidence="1">
    <location>
        <begin position="120"/>
        <end position="150"/>
    </location>
</feature>
<dbReference type="Proteomes" id="UP000054007">
    <property type="component" value="Unassembled WGS sequence"/>
</dbReference>
<dbReference type="AlphaFoldDB" id="A0A0D7BQK4"/>
<evidence type="ECO:0000313" key="2">
    <source>
        <dbReference type="EMBL" id="KIY72520.1"/>
    </source>
</evidence>
<evidence type="ECO:0000313" key="3">
    <source>
        <dbReference type="Proteomes" id="UP000054007"/>
    </source>
</evidence>
<evidence type="ECO:0000256" key="1">
    <source>
        <dbReference type="SAM" id="MobiDB-lite"/>
    </source>
</evidence>